<dbReference type="Proteomes" id="UP001497525">
    <property type="component" value="Unassembled WGS sequence"/>
</dbReference>
<gene>
    <name evidence="1" type="ORF">CDAUBV1_LOCUS2613</name>
</gene>
<protein>
    <submittedName>
        <fullName evidence="1">Uncharacterized protein</fullName>
    </submittedName>
</protein>
<proteinExistence type="predicted"/>
<comment type="caution">
    <text evidence="1">The sequence shown here is derived from an EMBL/GenBank/DDBJ whole genome shotgun (WGS) entry which is preliminary data.</text>
</comment>
<reference evidence="1" key="1">
    <citation type="submission" date="2024-06" db="EMBL/GenBank/DDBJ databases">
        <authorList>
            <person name="Liu X."/>
            <person name="Lenzi L."/>
            <person name="Haldenby T S."/>
            <person name="Uol C."/>
        </authorList>
    </citation>
    <scope>NUCLEOTIDE SEQUENCE</scope>
</reference>
<sequence length="158" mass="18120">MHRRNFRYNFESLSCRLNCGLFKCRHGIGLNQDIPYSYLAWVSSKSGTQPYASLSVYKNNDVCERDTVLSKIPYHFAAASTNLWSESGASVQRIGEKHVRRRVRRGMCVPTHSRCMPCELPVRGVTRISDVSNITFSVNFMNENKLLEPKFGRGEYDC</sequence>
<accession>A0AAV2T4U5</accession>
<dbReference type="EMBL" id="CAXLJL010000068">
    <property type="protein sequence ID" value="CAL5130552.1"/>
    <property type="molecule type" value="Genomic_DNA"/>
</dbReference>
<organism evidence="1 2">
    <name type="scientific">Calicophoron daubneyi</name>
    <name type="common">Rumen fluke</name>
    <name type="synonym">Paramphistomum daubneyi</name>
    <dbReference type="NCBI Taxonomy" id="300641"/>
    <lineage>
        <taxon>Eukaryota</taxon>
        <taxon>Metazoa</taxon>
        <taxon>Spiralia</taxon>
        <taxon>Lophotrochozoa</taxon>
        <taxon>Platyhelminthes</taxon>
        <taxon>Trematoda</taxon>
        <taxon>Digenea</taxon>
        <taxon>Plagiorchiida</taxon>
        <taxon>Pronocephalata</taxon>
        <taxon>Paramphistomoidea</taxon>
        <taxon>Paramphistomidae</taxon>
        <taxon>Calicophoron</taxon>
    </lineage>
</organism>
<evidence type="ECO:0000313" key="1">
    <source>
        <dbReference type="EMBL" id="CAL5130552.1"/>
    </source>
</evidence>
<name>A0AAV2T4U5_CALDB</name>
<evidence type="ECO:0000313" key="2">
    <source>
        <dbReference type="Proteomes" id="UP001497525"/>
    </source>
</evidence>
<dbReference type="AlphaFoldDB" id="A0AAV2T4U5"/>